<dbReference type="Gene3D" id="3.30.1540.10">
    <property type="entry name" value="formyl-coa transferase, domain 3"/>
    <property type="match status" value="1"/>
</dbReference>
<dbReference type="Proteomes" id="UP001056291">
    <property type="component" value="Chromosome"/>
</dbReference>
<accession>A0ABY4W1P1</accession>
<name>A0ABY4W1P1_9PROT</name>
<dbReference type="RefSeq" id="WP_251933971.1">
    <property type="nucleotide sequence ID" value="NZ_CP098747.1"/>
</dbReference>
<dbReference type="Gene3D" id="3.40.50.10540">
    <property type="entry name" value="Crotonobetainyl-coa:carnitine coa-transferase, domain 1"/>
    <property type="match status" value="2"/>
</dbReference>
<gene>
    <name evidence="1" type="ORF">NBZ79_17690</name>
</gene>
<dbReference type="EMBL" id="CP098747">
    <property type="protein sequence ID" value="USG60993.1"/>
    <property type="molecule type" value="Genomic_DNA"/>
</dbReference>
<dbReference type="InterPro" id="IPR052985">
    <property type="entry name" value="CoA-trans_III_biosynth/detox"/>
</dbReference>
<protein>
    <submittedName>
        <fullName evidence="1">CoA transferase</fullName>
    </submittedName>
</protein>
<reference evidence="1" key="1">
    <citation type="submission" date="2022-06" db="EMBL/GenBank/DDBJ databases">
        <title>Sneathiella actinostolidae sp. nov., isolated from a sea anemonein the Western Pacific Ocean.</title>
        <authorList>
            <person name="Wei M.J."/>
        </authorList>
    </citation>
    <scope>NUCLEOTIDE SEQUENCE</scope>
    <source>
        <strain evidence="1">PHK-P5</strain>
    </source>
</reference>
<evidence type="ECO:0000313" key="2">
    <source>
        <dbReference type="Proteomes" id="UP001056291"/>
    </source>
</evidence>
<dbReference type="SUPFAM" id="SSF89796">
    <property type="entry name" value="CoA-transferase family III (CaiB/BaiF)"/>
    <property type="match status" value="2"/>
</dbReference>
<dbReference type="InterPro" id="IPR023606">
    <property type="entry name" value="CoA-Trfase_III_dom_1_sf"/>
</dbReference>
<dbReference type="Pfam" id="PF02515">
    <property type="entry name" value="CoA_transf_3"/>
    <property type="match status" value="2"/>
</dbReference>
<keyword evidence="2" id="KW-1185">Reference proteome</keyword>
<dbReference type="InterPro" id="IPR003673">
    <property type="entry name" value="CoA-Trfase_fam_III"/>
</dbReference>
<keyword evidence="1" id="KW-0808">Transferase</keyword>
<organism evidence="1 2">
    <name type="scientific">Sneathiella marina</name>
    <dbReference type="NCBI Taxonomy" id="2950108"/>
    <lineage>
        <taxon>Bacteria</taxon>
        <taxon>Pseudomonadati</taxon>
        <taxon>Pseudomonadota</taxon>
        <taxon>Alphaproteobacteria</taxon>
        <taxon>Sneathiellales</taxon>
        <taxon>Sneathiellaceae</taxon>
        <taxon>Sneathiella</taxon>
    </lineage>
</organism>
<dbReference type="GO" id="GO:0016740">
    <property type="term" value="F:transferase activity"/>
    <property type="evidence" value="ECO:0007669"/>
    <property type="project" value="UniProtKB-KW"/>
</dbReference>
<proteinExistence type="predicted"/>
<evidence type="ECO:0000313" key="1">
    <source>
        <dbReference type="EMBL" id="USG60993.1"/>
    </source>
</evidence>
<sequence length="464" mass="50202">MNNAFQELMQVRNRPEDPNALITGEDPVFSTRFKVADMAAAILAANGVAVSDIWQMKTGRRQQVSVDTRHAAAAVSSSNYLEFRQPDGTYQAMEDSPAAKAAYGTIIPYPTKDGRLFMPHFGIKHLKETVLGILGCDFDIQSITKAVAKWDAEELDQTIAAANACGGIVRTRDEWMAHPHGKAMAAQAVVEIEKIGDSDPEPFPEAGPPLAGVRVLDLTRILAGPVAARTLGEYGADILMVAARHTPQIKKFVIDLSHGKRSCFLDIGDKQDAAQLKQLVRTGDVFSQGYRPGVLEARGFGPEELAAHRPGLIYTSINCYGSGGPFSNRGGWEQIAQTVTGLSHENADFPELLPVYICDYSTGYLGAYGTLLALARRAEEGGSYHVKVSLCQSAMLLQRQGRVDYPRDGMGLDAAEVARLQMQSETSYGSLRHLGPVIGYSETQPHWSGPSCALGGHKAEWLAA</sequence>
<dbReference type="PANTHER" id="PTHR48229:SF1">
    <property type="entry name" value="ALPHA METHYLACYL-COA RACEMASE-RELATED"/>
    <property type="match status" value="1"/>
</dbReference>
<dbReference type="InterPro" id="IPR044855">
    <property type="entry name" value="CoA-Trfase_III_dom3_sf"/>
</dbReference>
<dbReference type="PANTHER" id="PTHR48229">
    <property type="entry name" value="CAIB/BAIF FAMILY ENZYME (AFU_ORTHOLOGUE AFUA_1G05360)-RELATED"/>
    <property type="match status" value="1"/>
</dbReference>